<evidence type="ECO:0000313" key="2">
    <source>
        <dbReference type="EMBL" id="KLU03917.1"/>
    </source>
</evidence>
<proteinExistence type="predicted"/>
<evidence type="ECO:0000313" key="3">
    <source>
        <dbReference type="Proteomes" id="UP000036367"/>
    </source>
</evidence>
<dbReference type="Proteomes" id="UP000036367">
    <property type="component" value="Unassembled WGS sequence"/>
</dbReference>
<comment type="caution">
    <text evidence="2">The sequence shown here is derived from an EMBL/GenBank/DDBJ whole genome shotgun (WGS) entry which is preliminary data.</text>
</comment>
<dbReference type="EMBL" id="LECT01000031">
    <property type="protein sequence ID" value="KLU03917.1"/>
    <property type="molecule type" value="Genomic_DNA"/>
</dbReference>
<dbReference type="PATRIC" id="fig|595434.4.peg.4102"/>
<sequence length="44" mass="4800">MDSPSGIGFQMATSSDRMISHCADNRGPAIRRESEIESTTLSRT</sequence>
<accession>A0A0J1BBB3</accession>
<keyword evidence="3" id="KW-1185">Reference proteome</keyword>
<dbReference type="AlphaFoldDB" id="A0A0J1BBB3"/>
<organism evidence="2 3">
    <name type="scientific">Rhodopirellula islandica</name>
    <dbReference type="NCBI Taxonomy" id="595434"/>
    <lineage>
        <taxon>Bacteria</taxon>
        <taxon>Pseudomonadati</taxon>
        <taxon>Planctomycetota</taxon>
        <taxon>Planctomycetia</taxon>
        <taxon>Pirellulales</taxon>
        <taxon>Pirellulaceae</taxon>
        <taxon>Rhodopirellula</taxon>
    </lineage>
</organism>
<name>A0A0J1BBB3_RHOIS</name>
<dbReference type="STRING" id="595434.RISK_004324"/>
<gene>
    <name evidence="2" type="ORF">RISK_004324</name>
</gene>
<protein>
    <submittedName>
        <fullName evidence="2">Uncharacterized protein</fullName>
    </submittedName>
</protein>
<evidence type="ECO:0000256" key="1">
    <source>
        <dbReference type="SAM" id="MobiDB-lite"/>
    </source>
</evidence>
<reference evidence="2" key="1">
    <citation type="submission" date="2015-05" db="EMBL/GenBank/DDBJ databases">
        <title>Permanent draft genome of Rhodopirellula islandicus K833.</title>
        <authorList>
            <person name="Kizina J."/>
            <person name="Richter M."/>
            <person name="Glockner F.O."/>
            <person name="Harder J."/>
        </authorList>
    </citation>
    <scope>NUCLEOTIDE SEQUENCE [LARGE SCALE GENOMIC DNA]</scope>
    <source>
        <strain evidence="2">K833</strain>
    </source>
</reference>
<feature type="region of interest" description="Disordered" evidence="1">
    <location>
        <begin position="21"/>
        <end position="44"/>
    </location>
</feature>